<dbReference type="GO" id="GO:0035438">
    <property type="term" value="F:cyclic-di-GMP binding"/>
    <property type="evidence" value="ECO:0007669"/>
    <property type="project" value="InterPro"/>
</dbReference>
<reference evidence="2 3" key="1">
    <citation type="journal article" date="2017" name="Genome Announc.">
        <title>Complete Genome Sequences of Two Acetylene-Fermenting Pelobacter acetylenicus Strains.</title>
        <authorList>
            <person name="Sutton J.M."/>
            <person name="Baesman S.M."/>
            <person name="Fierst J.L."/>
            <person name="Poret-Peterson A.T."/>
            <person name="Oremland R.S."/>
            <person name="Dunlap D.S."/>
            <person name="Akob D.M."/>
        </authorList>
    </citation>
    <scope>NUCLEOTIDE SEQUENCE [LARGE SCALE GENOMIC DNA]</scope>
    <source>
        <strain evidence="2 3">SFB93</strain>
    </source>
</reference>
<sequence>MYSRYFTPGQRLQVQTLYEDNLPARREAMNVLFTNYELGYFDVAIPHSWPVKEGLPFPEGSPLEIVSERYGLWLKSSASFHSQPSDKVIRLRMNDDLCIFRHSPQQRVETQIGLCYSARRGDLPTFHRQWRQQIKKLSTTATALTAPSFSRGQVNLSASGIRMPLQTAVEKNDLCLLMLSLDDASDPICTLTEVIWTAPQEEGQGITTGMQFLNILQKDQQRIEQFVNRNLPRKTKGPAVADR</sequence>
<name>A0A1L3GP95_9BACT</name>
<dbReference type="Proteomes" id="UP000182517">
    <property type="component" value="Chromosome"/>
</dbReference>
<keyword evidence="3" id="KW-1185">Reference proteome</keyword>
<dbReference type="EMBL" id="CP015519">
    <property type="protein sequence ID" value="APG27761.1"/>
    <property type="molecule type" value="Genomic_DNA"/>
</dbReference>
<feature type="domain" description="PilZ" evidence="1">
    <location>
        <begin position="144"/>
        <end position="228"/>
    </location>
</feature>
<dbReference type="RefSeq" id="WP_072283728.1">
    <property type="nucleotide sequence ID" value="NZ_CP015519.1"/>
</dbReference>
<dbReference type="OrthoDB" id="5394262at2"/>
<proteinExistence type="predicted"/>
<evidence type="ECO:0000313" key="2">
    <source>
        <dbReference type="EMBL" id="APG27761.1"/>
    </source>
</evidence>
<evidence type="ECO:0000313" key="3">
    <source>
        <dbReference type="Proteomes" id="UP000182517"/>
    </source>
</evidence>
<organism evidence="2 3">
    <name type="scientific">Syntrophotalea acetylenivorans</name>
    <dbReference type="NCBI Taxonomy" id="1842532"/>
    <lineage>
        <taxon>Bacteria</taxon>
        <taxon>Pseudomonadati</taxon>
        <taxon>Thermodesulfobacteriota</taxon>
        <taxon>Desulfuromonadia</taxon>
        <taxon>Desulfuromonadales</taxon>
        <taxon>Syntrophotaleaceae</taxon>
        <taxon>Syntrophotalea</taxon>
    </lineage>
</organism>
<dbReference type="AlphaFoldDB" id="A0A1L3GP95"/>
<dbReference type="Pfam" id="PF07238">
    <property type="entry name" value="PilZ"/>
    <property type="match status" value="1"/>
</dbReference>
<dbReference type="Gene3D" id="2.40.10.220">
    <property type="entry name" value="predicted glycosyltransferase like domains"/>
    <property type="match status" value="1"/>
</dbReference>
<dbReference type="STRING" id="1842532.A7E78_07875"/>
<protein>
    <recommendedName>
        <fullName evidence="1">PilZ domain-containing protein</fullName>
    </recommendedName>
</protein>
<evidence type="ECO:0000259" key="1">
    <source>
        <dbReference type="Pfam" id="PF07238"/>
    </source>
</evidence>
<dbReference type="InterPro" id="IPR009875">
    <property type="entry name" value="PilZ_domain"/>
</dbReference>
<accession>A0A1L3GP95</accession>
<gene>
    <name evidence="2" type="ORF">A7E78_07875</name>
</gene>
<dbReference type="KEGG" id="pef:A7E78_07875"/>